<name>F9HB35_STRMT</name>
<sequence>MKKFLLATSLLLTLVLGGCQYLPWNKSAEPASEEVATPEIDYSSYNKVLDDYEKVAKGTLPTGMDVNPLASQVKSSQGFYTDVVYHKTDLNNDGVDELLLALEMKSGEKSLLDIRTLKDEKVIRLTNQENRLDQIGERMTVGILPDNSLLYRGAGTATSHIYAHYQFSEDGQSLVKVKEAQELADLGVGSPISLETLSWKSVSDKISGGESADKGTDETKSAVDYSPYNSILKDYEFLLDHKSEVKDTINLTANIYAGMAERSQAFTYAMVDMDKNGIDELIVSSKNGIEILDIFTLKDQKVIRLTNTENKMQMLGTRFKAYLLEDGNLYTQWNPFAGDPQTIHTIWKLNSSGDKLEKVKEAKTEDEVSPGARMNLSSMTWKSVTEKFAATASSSNQNTSGKME</sequence>
<reference evidence="2 3" key="1">
    <citation type="submission" date="2011-05" db="EMBL/GenBank/DDBJ databases">
        <authorList>
            <person name="Durkin A.S."/>
            <person name="Radune D."/>
            <person name="Hostetler J."/>
            <person name="Torralba M."/>
            <person name="Gillis M."/>
            <person name="Methe B."/>
            <person name="Sutton G."/>
            <person name="Nelson K.E."/>
        </authorList>
    </citation>
    <scope>NUCLEOTIDE SEQUENCE [LARGE SCALE GENOMIC DNA]</scope>
    <source>
        <strain evidence="2 3">SK1073</strain>
    </source>
</reference>
<dbReference type="AlphaFoldDB" id="F9HB35"/>
<dbReference type="EMBL" id="AFQT01000026">
    <property type="protein sequence ID" value="EGP69477.1"/>
    <property type="molecule type" value="Genomic_DNA"/>
</dbReference>
<feature type="chain" id="PRO_5038725502" evidence="1">
    <location>
        <begin position="22"/>
        <end position="404"/>
    </location>
</feature>
<organism evidence="2 3">
    <name type="scientific">Streptococcus mitis SK1073</name>
    <dbReference type="NCBI Taxonomy" id="1008452"/>
    <lineage>
        <taxon>Bacteria</taxon>
        <taxon>Bacillati</taxon>
        <taxon>Bacillota</taxon>
        <taxon>Bacilli</taxon>
        <taxon>Lactobacillales</taxon>
        <taxon>Streptococcaceae</taxon>
        <taxon>Streptococcus</taxon>
        <taxon>Streptococcus mitis group</taxon>
    </lineage>
</organism>
<gene>
    <name evidence="2" type="ORF">HMPREF9958_1751</name>
</gene>
<dbReference type="RefSeq" id="WP_004241192.1">
    <property type="nucleotide sequence ID" value="NZ_AFQT01000026.1"/>
</dbReference>
<feature type="signal peptide" evidence="1">
    <location>
        <begin position="1"/>
        <end position="21"/>
    </location>
</feature>
<evidence type="ECO:0000256" key="1">
    <source>
        <dbReference type="SAM" id="SignalP"/>
    </source>
</evidence>
<dbReference type="PROSITE" id="PS51257">
    <property type="entry name" value="PROKAR_LIPOPROTEIN"/>
    <property type="match status" value="1"/>
</dbReference>
<evidence type="ECO:0000313" key="3">
    <source>
        <dbReference type="Proteomes" id="UP000003815"/>
    </source>
</evidence>
<evidence type="ECO:0000313" key="2">
    <source>
        <dbReference type="EMBL" id="EGP69477.1"/>
    </source>
</evidence>
<protein>
    <submittedName>
        <fullName evidence="2">Conserved domain protein</fullName>
    </submittedName>
</protein>
<keyword evidence="1" id="KW-0732">Signal</keyword>
<accession>F9HB35</accession>
<comment type="caution">
    <text evidence="2">The sequence shown here is derived from an EMBL/GenBank/DDBJ whole genome shotgun (WGS) entry which is preliminary data.</text>
</comment>
<proteinExistence type="predicted"/>
<dbReference type="PATRIC" id="fig|1008452.3.peg.851"/>
<dbReference type="Proteomes" id="UP000003815">
    <property type="component" value="Unassembled WGS sequence"/>
</dbReference>